<dbReference type="RefSeq" id="WP_309854535.1">
    <property type="nucleotide sequence ID" value="NZ_JAVDQJ010000005.1"/>
</dbReference>
<keyword evidence="4 7" id="KW-0233">DNA recombination</keyword>
<dbReference type="GO" id="GO:0006310">
    <property type="term" value="P:DNA recombination"/>
    <property type="evidence" value="ECO:0007669"/>
    <property type="project" value="UniProtKB-UniRule"/>
</dbReference>
<dbReference type="Proteomes" id="UP001185331">
    <property type="component" value="Unassembled WGS sequence"/>
</dbReference>
<dbReference type="GO" id="GO:0043590">
    <property type="term" value="C:bacterial nucleoid"/>
    <property type="evidence" value="ECO:0007669"/>
    <property type="project" value="TreeGrafter"/>
</dbReference>
<keyword evidence="3 7" id="KW-0227">DNA damage</keyword>
<accession>A0AAE3XCQ1</accession>
<dbReference type="Pfam" id="PF02565">
    <property type="entry name" value="RecO_C"/>
    <property type="match status" value="1"/>
</dbReference>
<protein>
    <recommendedName>
        <fullName evidence="2 7">DNA repair protein RecO</fullName>
    </recommendedName>
    <alternativeName>
        <fullName evidence="6 7">Recombination protein O</fullName>
    </alternativeName>
</protein>
<name>A0AAE3XCQ1_9DEIO</name>
<evidence type="ECO:0000313" key="10">
    <source>
        <dbReference type="Proteomes" id="UP001185331"/>
    </source>
</evidence>
<evidence type="ECO:0000256" key="3">
    <source>
        <dbReference type="ARBA" id="ARBA00022763"/>
    </source>
</evidence>
<proteinExistence type="inferred from homology"/>
<dbReference type="SUPFAM" id="SSF50249">
    <property type="entry name" value="Nucleic acid-binding proteins"/>
    <property type="match status" value="1"/>
</dbReference>
<evidence type="ECO:0000256" key="2">
    <source>
        <dbReference type="ARBA" id="ARBA00021310"/>
    </source>
</evidence>
<dbReference type="InterPro" id="IPR042242">
    <property type="entry name" value="RecO_C"/>
</dbReference>
<comment type="similarity">
    <text evidence="1 7">Belongs to the RecO family.</text>
</comment>
<dbReference type="InterPro" id="IPR003717">
    <property type="entry name" value="RecO"/>
</dbReference>
<evidence type="ECO:0000313" key="9">
    <source>
        <dbReference type="EMBL" id="MDR6218244.1"/>
    </source>
</evidence>
<reference evidence="9" key="1">
    <citation type="submission" date="2023-07" db="EMBL/GenBank/DDBJ databases">
        <title>Sorghum-associated microbial communities from plants grown in Nebraska, USA.</title>
        <authorList>
            <person name="Schachtman D."/>
        </authorList>
    </citation>
    <scope>NUCLEOTIDE SEQUENCE</scope>
    <source>
        <strain evidence="9">BE330</strain>
    </source>
</reference>
<evidence type="ECO:0000256" key="5">
    <source>
        <dbReference type="ARBA" id="ARBA00023204"/>
    </source>
</evidence>
<dbReference type="GO" id="GO:0006302">
    <property type="term" value="P:double-strand break repair"/>
    <property type="evidence" value="ECO:0007669"/>
    <property type="project" value="TreeGrafter"/>
</dbReference>
<evidence type="ECO:0000259" key="8">
    <source>
        <dbReference type="Pfam" id="PF11967"/>
    </source>
</evidence>
<feature type="domain" description="DNA replication/recombination mediator RecO N-terminal" evidence="8">
    <location>
        <begin position="5"/>
        <end position="78"/>
    </location>
</feature>
<dbReference type="AlphaFoldDB" id="A0AAE3XCQ1"/>
<dbReference type="InterPro" id="IPR037278">
    <property type="entry name" value="ARFGAP/RecO"/>
</dbReference>
<dbReference type="InterPro" id="IPR022572">
    <property type="entry name" value="DNA_rep/recomb_RecO_N"/>
</dbReference>
<dbReference type="EMBL" id="JAVDQK010000004">
    <property type="protein sequence ID" value="MDR6218244.1"/>
    <property type="molecule type" value="Genomic_DNA"/>
</dbReference>
<dbReference type="NCBIfam" id="TIGR00613">
    <property type="entry name" value="reco"/>
    <property type="match status" value="1"/>
</dbReference>
<gene>
    <name evidence="7" type="primary">recO</name>
    <name evidence="9" type="ORF">J2Y00_001807</name>
</gene>
<dbReference type="Gene3D" id="1.20.1440.120">
    <property type="entry name" value="Recombination protein O, C-terminal domain"/>
    <property type="match status" value="1"/>
</dbReference>
<dbReference type="SUPFAM" id="SSF57863">
    <property type="entry name" value="ArfGap/RecO-like zinc finger"/>
    <property type="match status" value="1"/>
</dbReference>
<dbReference type="PANTHER" id="PTHR33991">
    <property type="entry name" value="DNA REPAIR PROTEIN RECO"/>
    <property type="match status" value="1"/>
</dbReference>
<evidence type="ECO:0000256" key="1">
    <source>
        <dbReference type="ARBA" id="ARBA00007452"/>
    </source>
</evidence>
<dbReference type="Gene3D" id="6.20.220.20">
    <property type="entry name" value="Recombination protein O, zinc-binding domain"/>
    <property type="match status" value="1"/>
</dbReference>
<dbReference type="Gene3D" id="2.40.50.140">
    <property type="entry name" value="Nucleic acid-binding proteins"/>
    <property type="match status" value="1"/>
</dbReference>
<evidence type="ECO:0000256" key="6">
    <source>
        <dbReference type="ARBA" id="ARBA00033409"/>
    </source>
</evidence>
<evidence type="ECO:0000256" key="4">
    <source>
        <dbReference type="ARBA" id="ARBA00023172"/>
    </source>
</evidence>
<dbReference type="PANTHER" id="PTHR33991:SF1">
    <property type="entry name" value="DNA REPAIR PROTEIN RECO"/>
    <property type="match status" value="1"/>
</dbReference>
<sequence length="242" mass="25845">MRVRTATRSGIVIRRRTTPRGDLLVWLLTPQGQLRAVARGGARGPHASRLNLFHHVDVQVYAAPGADLATVQQATLVGALPSLAQPERFVFANLMAEFAALLFQEGEFSGAAFELFAASLRGVAFQDDPEWVALVMSYKLLALAGFVPDAGRCAKCGAPDPNCPDPVGGALRCAACAGRAPYPAETTAFLRGAARRTVRASMDAPVPAGQRRALWRALERFVTAQVGPLRSWSELLSAAARP</sequence>
<comment type="caution">
    <text evidence="9">The sequence shown here is derived from an EMBL/GenBank/DDBJ whole genome shotgun (WGS) entry which is preliminary data.</text>
</comment>
<organism evidence="9 10">
    <name type="scientific">Deinococcus soli</name>
    <name type="common">ex Cha et al. 2016</name>
    <dbReference type="NCBI Taxonomy" id="1309411"/>
    <lineage>
        <taxon>Bacteria</taxon>
        <taxon>Thermotogati</taxon>
        <taxon>Deinococcota</taxon>
        <taxon>Deinococci</taxon>
        <taxon>Deinococcales</taxon>
        <taxon>Deinococcaceae</taxon>
        <taxon>Deinococcus</taxon>
    </lineage>
</organism>
<keyword evidence="5 7" id="KW-0234">DNA repair</keyword>
<dbReference type="InterPro" id="IPR012340">
    <property type="entry name" value="NA-bd_OB-fold"/>
</dbReference>
<evidence type="ECO:0000256" key="7">
    <source>
        <dbReference type="HAMAP-Rule" id="MF_00201"/>
    </source>
</evidence>
<comment type="function">
    <text evidence="7">Involved in DNA repair and RecF pathway recombination.</text>
</comment>
<dbReference type="Pfam" id="PF11967">
    <property type="entry name" value="RecO_N"/>
    <property type="match status" value="1"/>
</dbReference>
<dbReference type="HAMAP" id="MF_00201">
    <property type="entry name" value="RecO"/>
    <property type="match status" value="1"/>
</dbReference>